<dbReference type="GO" id="GO:0003743">
    <property type="term" value="F:translation initiation factor activity"/>
    <property type="evidence" value="ECO:0007669"/>
    <property type="project" value="InterPro"/>
</dbReference>
<dbReference type="GO" id="GO:0001731">
    <property type="term" value="P:formation of translation preinitiation complex"/>
    <property type="evidence" value="ECO:0007669"/>
    <property type="project" value="InterPro"/>
</dbReference>
<dbReference type="PANTHER" id="PTHR12217:SF4">
    <property type="entry name" value="EUKARYOTIC TRANSLATION INITIATION FACTOR 2D"/>
    <property type="match status" value="1"/>
</dbReference>
<sequence length="306" mass="33983">MMFKKPIKIKSNTQIKGSERKTFKDLLLKSFPNLTEQDNLSNNKAAIAVGVASQSSASMALANSRGKCVIIYHFYGDNLCTLEGMPILPLPSLGPLEWLKLKNFDDDFPPLGTTPSTTVINEDTKVQEEEVEESVEIGSREHVTEGLGNEAVETDMDDILNHCFLGAIKYSKLSLPEGIITLKEIKKGVEAISAINKDHPKYSQFYISPENRPACSKDLASGEVASTTNVTESYIITQNVLPIFQPEGYQKGDTIGGSNIRKVVTKYVKDNNLQDEENARLVRPKDKYKVPKKYIQGLENAPKKKK</sequence>
<evidence type="ECO:0000313" key="3">
    <source>
        <dbReference type="EMBL" id="KAJ8939953.1"/>
    </source>
</evidence>
<dbReference type="SUPFAM" id="SSF47592">
    <property type="entry name" value="SWIB/MDM2 domain"/>
    <property type="match status" value="1"/>
</dbReference>
<evidence type="ECO:0000259" key="1">
    <source>
        <dbReference type="Pfam" id="PF26291"/>
    </source>
</evidence>
<dbReference type="Pfam" id="PF26291">
    <property type="entry name" value="SWIB_eIF2D"/>
    <property type="match status" value="1"/>
</dbReference>
<dbReference type="Pfam" id="PF26292">
    <property type="entry name" value="PUA_elF2D"/>
    <property type="match status" value="1"/>
</dbReference>
<accession>A0AAV8XNA1</accession>
<dbReference type="InterPro" id="IPR036885">
    <property type="entry name" value="SWIB_MDM2_dom_sf"/>
</dbReference>
<dbReference type="InterPro" id="IPR058886">
    <property type="entry name" value="SWIB_eIF2D"/>
</dbReference>
<dbReference type="GO" id="GO:0003723">
    <property type="term" value="F:RNA binding"/>
    <property type="evidence" value="ECO:0007669"/>
    <property type="project" value="InterPro"/>
</dbReference>
<dbReference type="AlphaFoldDB" id="A0AAV8XNA1"/>
<gene>
    <name evidence="3" type="ORF">NQ318_006133</name>
</gene>
<proteinExistence type="predicted"/>
<dbReference type="EMBL" id="JAPWTK010000457">
    <property type="protein sequence ID" value="KAJ8939953.1"/>
    <property type="molecule type" value="Genomic_DNA"/>
</dbReference>
<comment type="caution">
    <text evidence="3">The sequence shown here is derived from an EMBL/GenBank/DDBJ whole genome shotgun (WGS) entry which is preliminary data.</text>
</comment>
<reference evidence="3" key="1">
    <citation type="journal article" date="2023" name="Insect Mol. Biol.">
        <title>Genome sequencing provides insights into the evolution of gene families encoding plant cell wall-degrading enzymes in longhorned beetles.</title>
        <authorList>
            <person name="Shin N.R."/>
            <person name="Okamura Y."/>
            <person name="Kirsch R."/>
            <person name="Pauchet Y."/>
        </authorList>
    </citation>
    <scope>NUCLEOTIDE SEQUENCE</scope>
    <source>
        <strain evidence="3">AMC_N1</strain>
    </source>
</reference>
<dbReference type="Gene3D" id="2.30.130.10">
    <property type="entry name" value="PUA domain"/>
    <property type="match status" value="1"/>
</dbReference>
<feature type="domain" description="eIF2D SWIB" evidence="1">
    <location>
        <begin position="234"/>
        <end position="282"/>
    </location>
</feature>
<dbReference type="InterPro" id="IPR039757">
    <property type="entry name" value="EIF2D"/>
</dbReference>
<dbReference type="InterPro" id="IPR048248">
    <property type="entry name" value="PUA_eIF2d-like"/>
</dbReference>
<feature type="domain" description="Eukaryotic translation initiation factor 2D-like PUA RNA-binding" evidence="2">
    <location>
        <begin position="39"/>
        <end position="77"/>
    </location>
</feature>
<keyword evidence="4" id="KW-1185">Reference proteome</keyword>
<organism evidence="3 4">
    <name type="scientific">Aromia moschata</name>
    <dbReference type="NCBI Taxonomy" id="1265417"/>
    <lineage>
        <taxon>Eukaryota</taxon>
        <taxon>Metazoa</taxon>
        <taxon>Ecdysozoa</taxon>
        <taxon>Arthropoda</taxon>
        <taxon>Hexapoda</taxon>
        <taxon>Insecta</taxon>
        <taxon>Pterygota</taxon>
        <taxon>Neoptera</taxon>
        <taxon>Endopterygota</taxon>
        <taxon>Coleoptera</taxon>
        <taxon>Polyphaga</taxon>
        <taxon>Cucujiformia</taxon>
        <taxon>Chrysomeloidea</taxon>
        <taxon>Cerambycidae</taxon>
        <taxon>Cerambycinae</taxon>
        <taxon>Callichromatini</taxon>
        <taxon>Aromia</taxon>
    </lineage>
</organism>
<protein>
    <submittedName>
        <fullName evidence="3">Uncharacterized protein</fullName>
    </submittedName>
</protein>
<name>A0AAV8XNA1_9CUCU</name>
<evidence type="ECO:0000259" key="2">
    <source>
        <dbReference type="Pfam" id="PF26292"/>
    </source>
</evidence>
<evidence type="ECO:0000313" key="4">
    <source>
        <dbReference type="Proteomes" id="UP001162162"/>
    </source>
</evidence>
<dbReference type="Proteomes" id="UP001162162">
    <property type="component" value="Unassembled WGS sequence"/>
</dbReference>
<dbReference type="PANTHER" id="PTHR12217">
    <property type="entry name" value="EUKARYOTIC TRANSLATION INITIATION FACTOR 2D"/>
    <property type="match status" value="1"/>
</dbReference>
<dbReference type="InterPro" id="IPR036974">
    <property type="entry name" value="PUA_sf"/>
</dbReference>
<dbReference type="PROSITE" id="PS50890">
    <property type="entry name" value="PUA"/>
    <property type="match status" value="1"/>
</dbReference>